<sequence>MTVLRRLMVTGLLLPVLALAAESGSNGPVLFGTPLADDELDRLRGGFLQEGLEISIGLDQIVAVDGQELIVNRLTIPNLNQRVQGEAIKHTMETVVQVLQPDQPGGTRVMAGPGGAGGGWTTIIQNSLNSTVIQNIHQLNIELNNLAAVHQVPLHLGEHLNRLLGR</sequence>
<comment type="caution">
    <text evidence="2">The sequence shown here is derived from an EMBL/GenBank/DDBJ whole genome shotgun (WGS) entry which is preliminary data.</text>
</comment>
<evidence type="ECO:0000256" key="1">
    <source>
        <dbReference type="SAM" id="SignalP"/>
    </source>
</evidence>
<feature type="chain" id="PRO_5045787353" evidence="1">
    <location>
        <begin position="21"/>
        <end position="166"/>
    </location>
</feature>
<organism evidence="2 3">
    <name type="scientific">Marinobacter zhanjiangensis</name>
    <dbReference type="NCBI Taxonomy" id="578215"/>
    <lineage>
        <taxon>Bacteria</taxon>
        <taxon>Pseudomonadati</taxon>
        <taxon>Pseudomonadota</taxon>
        <taxon>Gammaproteobacteria</taxon>
        <taxon>Pseudomonadales</taxon>
        <taxon>Marinobacteraceae</taxon>
        <taxon>Marinobacter</taxon>
    </lineage>
</organism>
<accession>A0ABQ3BCN3</accession>
<dbReference type="EMBL" id="BMXV01000009">
    <property type="protein sequence ID" value="GGY84256.1"/>
    <property type="molecule type" value="Genomic_DNA"/>
</dbReference>
<reference evidence="3" key="1">
    <citation type="journal article" date="2019" name="Int. J. Syst. Evol. Microbiol.">
        <title>The Global Catalogue of Microorganisms (GCM) 10K type strain sequencing project: providing services to taxonomists for standard genome sequencing and annotation.</title>
        <authorList>
            <consortium name="The Broad Institute Genomics Platform"/>
            <consortium name="The Broad Institute Genome Sequencing Center for Infectious Disease"/>
            <person name="Wu L."/>
            <person name="Ma J."/>
        </authorList>
    </citation>
    <scope>NUCLEOTIDE SEQUENCE [LARGE SCALE GENOMIC DNA]</scope>
    <source>
        <strain evidence="3">KCTC 22280</strain>
    </source>
</reference>
<protein>
    <submittedName>
        <fullName evidence="2">Uncharacterized protein</fullName>
    </submittedName>
</protein>
<evidence type="ECO:0000313" key="2">
    <source>
        <dbReference type="EMBL" id="GGY84256.1"/>
    </source>
</evidence>
<evidence type="ECO:0000313" key="3">
    <source>
        <dbReference type="Proteomes" id="UP000601597"/>
    </source>
</evidence>
<gene>
    <name evidence="2" type="ORF">GCM10007071_34470</name>
</gene>
<dbReference type="RefSeq" id="WP_189578092.1">
    <property type="nucleotide sequence ID" value="NZ_BMXV01000009.1"/>
</dbReference>
<keyword evidence="3" id="KW-1185">Reference proteome</keyword>
<feature type="signal peptide" evidence="1">
    <location>
        <begin position="1"/>
        <end position="20"/>
    </location>
</feature>
<keyword evidence="1" id="KW-0732">Signal</keyword>
<dbReference type="Proteomes" id="UP000601597">
    <property type="component" value="Unassembled WGS sequence"/>
</dbReference>
<name>A0ABQ3BCN3_9GAMM</name>
<proteinExistence type="predicted"/>